<keyword evidence="2 4" id="KW-0863">Zinc-finger</keyword>
<evidence type="ECO:0000313" key="7">
    <source>
        <dbReference type="Proteomes" id="UP000192501"/>
    </source>
</evidence>
<dbReference type="EMBL" id="LTAI01000153">
    <property type="protein sequence ID" value="ORD99603.1"/>
    <property type="molecule type" value="Genomic_DNA"/>
</dbReference>
<dbReference type="Proteomes" id="UP000192501">
    <property type="component" value="Unassembled WGS sequence"/>
</dbReference>
<dbReference type="GO" id="GO:0008270">
    <property type="term" value="F:zinc ion binding"/>
    <property type="evidence" value="ECO:0007669"/>
    <property type="project" value="UniProtKB-KW"/>
</dbReference>
<dbReference type="InterPro" id="IPR001841">
    <property type="entry name" value="Znf_RING"/>
</dbReference>
<dbReference type="InterPro" id="IPR017907">
    <property type="entry name" value="Znf_RING_CS"/>
</dbReference>
<keyword evidence="3" id="KW-0862">Zinc</keyword>
<dbReference type="PROSITE" id="PS00518">
    <property type="entry name" value="ZF_RING_1"/>
    <property type="match status" value="1"/>
</dbReference>
<proteinExistence type="predicted"/>
<keyword evidence="1" id="KW-0479">Metal-binding</keyword>
<evidence type="ECO:0000256" key="2">
    <source>
        <dbReference type="ARBA" id="ARBA00022771"/>
    </source>
</evidence>
<organism evidence="6 7">
    <name type="scientific">Hepatospora eriocheir</name>
    <dbReference type="NCBI Taxonomy" id="1081669"/>
    <lineage>
        <taxon>Eukaryota</taxon>
        <taxon>Fungi</taxon>
        <taxon>Fungi incertae sedis</taxon>
        <taxon>Microsporidia</taxon>
        <taxon>Hepatosporidae</taxon>
        <taxon>Hepatospora</taxon>
    </lineage>
</organism>
<protein>
    <submittedName>
        <fullName evidence="6">TFB3</fullName>
    </submittedName>
</protein>
<dbReference type="PANTHER" id="PTHR12683:SF13">
    <property type="entry name" value="CDK-ACTIVATING KINASE ASSEMBLY FACTOR MAT1"/>
    <property type="match status" value="1"/>
</dbReference>
<accession>A0A1X0QIM9</accession>
<dbReference type="GO" id="GO:0006281">
    <property type="term" value="P:DNA repair"/>
    <property type="evidence" value="ECO:0007669"/>
    <property type="project" value="TreeGrafter"/>
</dbReference>
<dbReference type="AlphaFoldDB" id="A0A1X0QIM9"/>
<dbReference type="Pfam" id="PF06391">
    <property type="entry name" value="MAT1"/>
    <property type="match status" value="1"/>
</dbReference>
<evidence type="ECO:0000313" key="6">
    <source>
        <dbReference type="EMBL" id="ORD99603.1"/>
    </source>
</evidence>
<gene>
    <name evidence="6" type="primary">TFB3</name>
    <name evidence="6" type="ORF">A0H76_556</name>
</gene>
<reference evidence="6 7" key="1">
    <citation type="journal article" date="2017" name="Environ. Microbiol.">
        <title>Decay of the glycolytic pathway and adaptation to intranuclear parasitism within Enterocytozoonidae microsporidia.</title>
        <authorList>
            <person name="Wiredu Boakye D."/>
            <person name="Jaroenlak P."/>
            <person name="Prachumwat A."/>
            <person name="Williams T.A."/>
            <person name="Bateman K.S."/>
            <person name="Itsathitphaisarn O."/>
            <person name="Sritunyalucksana K."/>
            <person name="Paszkiewicz K.H."/>
            <person name="Moore K.A."/>
            <person name="Stentiford G.D."/>
            <person name="Williams B.A."/>
        </authorList>
    </citation>
    <scope>NUCLEOTIDE SEQUENCE [LARGE SCALE GENOMIC DNA]</scope>
    <source>
        <strain evidence="7">canceri</strain>
    </source>
</reference>
<evidence type="ECO:0000259" key="5">
    <source>
        <dbReference type="PROSITE" id="PS50089"/>
    </source>
</evidence>
<dbReference type="PANTHER" id="PTHR12683">
    <property type="entry name" value="CDK-ACTIVATING KINASE ASSEMBLY FACTOR MAT1"/>
    <property type="match status" value="1"/>
</dbReference>
<dbReference type="VEuPathDB" id="MicrosporidiaDB:HERIO_1506"/>
<dbReference type="SUPFAM" id="SSF57850">
    <property type="entry name" value="RING/U-box"/>
    <property type="match status" value="1"/>
</dbReference>
<evidence type="ECO:0000256" key="4">
    <source>
        <dbReference type="PROSITE-ProRule" id="PRU00175"/>
    </source>
</evidence>
<feature type="domain" description="RING-type" evidence="5">
    <location>
        <begin position="8"/>
        <end position="51"/>
    </location>
</feature>
<dbReference type="Pfam" id="PF17121">
    <property type="entry name" value="zf-C3HC4_5"/>
    <property type="match status" value="1"/>
</dbReference>
<dbReference type="GO" id="GO:0006357">
    <property type="term" value="P:regulation of transcription by RNA polymerase II"/>
    <property type="evidence" value="ECO:0007669"/>
    <property type="project" value="TreeGrafter"/>
</dbReference>
<comment type="caution">
    <text evidence="6">The sequence shown here is derived from an EMBL/GenBank/DDBJ whole genome shotgun (WGS) entry which is preliminary data.</text>
</comment>
<dbReference type="PROSITE" id="PS50089">
    <property type="entry name" value="ZF_RING_2"/>
    <property type="match status" value="1"/>
</dbReference>
<dbReference type="InterPro" id="IPR015877">
    <property type="entry name" value="MAT1_centre"/>
</dbReference>
<dbReference type="VEuPathDB" id="MicrosporidiaDB:A0H76_556"/>
<dbReference type="GO" id="GO:0005675">
    <property type="term" value="C:transcription factor TFIIH holo complex"/>
    <property type="evidence" value="ECO:0007669"/>
    <property type="project" value="TreeGrafter"/>
</dbReference>
<evidence type="ECO:0000256" key="1">
    <source>
        <dbReference type="ARBA" id="ARBA00022723"/>
    </source>
</evidence>
<dbReference type="InterPro" id="IPR013083">
    <property type="entry name" value="Znf_RING/FYVE/PHD"/>
</dbReference>
<dbReference type="Gene3D" id="3.30.40.10">
    <property type="entry name" value="Zinc/RING finger domain, C3HC4 (zinc finger)"/>
    <property type="match status" value="1"/>
</dbReference>
<evidence type="ECO:0000256" key="3">
    <source>
        <dbReference type="ARBA" id="ARBA00022833"/>
    </source>
</evidence>
<name>A0A1X0QIM9_9MICR</name>
<sequence length="218" mass="26045">MTETELKCLICKIDSFIDPSIKLYISPCLHQVCEVCLFKVFDLTPSPCPQCGTLLRRINFMAPTFEDIAVEREIKVRRFLNKYYGKYLKMIDENFNPALNKEVDDWLEKYESYLFELLELPNEIEIDNKVQRDYNNNFFNLDLFEFIPEEAEIKKLKTVDKTVIENEPSFGIINCKNRFDEIELEIPRVLFKMVNEEKFSKDIFLKYCEYHLNKILLD</sequence>